<dbReference type="Pfam" id="PF15601">
    <property type="entry name" value="Imm70"/>
    <property type="match status" value="1"/>
</dbReference>
<name>A0AAJ5QY24_9ENTR</name>
<keyword evidence="2" id="KW-1185">Reference proteome</keyword>
<organism evidence="1 2">
    <name type="scientific">Klebsiella electrica</name>
    <dbReference type="NCBI Taxonomy" id="1259973"/>
    <lineage>
        <taxon>Bacteria</taxon>
        <taxon>Pseudomonadati</taxon>
        <taxon>Pseudomonadota</taxon>
        <taxon>Gammaproteobacteria</taxon>
        <taxon>Enterobacterales</taxon>
        <taxon>Enterobacteriaceae</taxon>
        <taxon>Klebsiella/Raoultella group</taxon>
        <taxon>Klebsiella</taxon>
    </lineage>
</organism>
<gene>
    <name evidence="1" type="ORF">OR613_13080</name>
</gene>
<sequence length="167" mass="19186">MIKKIGILGASTIYGLGSPDDVELFFSTVSKTLEQGEWGANYPVVMLKLYKKALNFDEIKTAKLEMDEIQSRLAMLPLDNEFYSIFGVDENKTSWNVHVNDLASFFSGFFTGFNTAYEMTLILYDDFGEFVPMLLGRTEIPYAIEDSKRPVEEFDRLTDNDLPFWKR</sequence>
<accession>A0AAJ5QY24</accession>
<evidence type="ECO:0000313" key="1">
    <source>
        <dbReference type="EMBL" id="WBW63746.1"/>
    </source>
</evidence>
<dbReference type="AlphaFoldDB" id="A0AAJ5QY24"/>
<protein>
    <submittedName>
        <fullName evidence="1">Imm70 family immunity protein</fullName>
    </submittedName>
</protein>
<dbReference type="InterPro" id="IPR028185">
    <property type="entry name" value="Imm70"/>
</dbReference>
<dbReference type="EMBL" id="CP112887">
    <property type="protein sequence ID" value="WBW63746.1"/>
    <property type="molecule type" value="Genomic_DNA"/>
</dbReference>
<dbReference type="Proteomes" id="UP001210130">
    <property type="component" value="Chromosome"/>
</dbReference>
<proteinExistence type="predicted"/>
<reference evidence="1 2" key="1">
    <citation type="journal article" date="2023" name="Microbiol. Resour. Announc.">
        <title>Complete Genome Sequence of the First Colistin-Resistant Raoultella electrica Strain.</title>
        <authorList>
            <person name="Aldeia C."/>
            <person name="Campos-Madueno E.I."/>
            <person name="Sendi P."/>
            <person name="Endimiani A."/>
        </authorList>
    </citation>
    <scope>NUCLEOTIDE SEQUENCE [LARGE SCALE GENOMIC DNA]</scope>
    <source>
        <strain evidence="1 2">S2-IND-01-C</strain>
    </source>
</reference>
<evidence type="ECO:0000313" key="2">
    <source>
        <dbReference type="Proteomes" id="UP001210130"/>
    </source>
</evidence>
<dbReference type="RefSeq" id="WP_131050351.1">
    <property type="nucleotide sequence ID" value="NZ_CP112887.1"/>
</dbReference>